<sequence length="236" mass="25342">MFAWPGLLAAEQQQPSSTNRNVHQQLDHQSPSSTAMVIEDWTTPATTKDRPAPPLTAASQSTTTVAGSNSPTAPTVSATTSTIELSDFPTLDDFAACARSSRLFWQFEIVADDHLARSDEQQLDDFSPVLPRIQLLFDAIPVLGCATVDNGPRIQLLDPKRRDQSHWPNHKPASGTAPTGTANDNRNGGSTIPLIPLPILHTSNPRAATAATTTSGWLPVNVCRVCVLPWPLGATH</sequence>
<gene>
    <name evidence="2" type="ORF">CC1G_14568</name>
</gene>
<feature type="compositionally biased region" description="Polar residues" evidence="1">
    <location>
        <begin position="57"/>
        <end position="67"/>
    </location>
</feature>
<evidence type="ECO:0000313" key="2">
    <source>
        <dbReference type="EMBL" id="EFI27642.1"/>
    </source>
</evidence>
<keyword evidence="3" id="KW-1185">Reference proteome</keyword>
<dbReference type="Proteomes" id="UP000001861">
    <property type="component" value="Unassembled WGS sequence"/>
</dbReference>
<name>D6RMP0_COPC7</name>
<accession>D6RMP0</accession>
<reference evidence="2 3" key="1">
    <citation type="journal article" date="2010" name="Proc. Natl. Acad. Sci. U.S.A.">
        <title>Insights into evolution of multicellular fungi from the assembled chromosomes of the mushroom Coprinopsis cinerea (Coprinus cinereus).</title>
        <authorList>
            <person name="Stajich J.E."/>
            <person name="Wilke S.K."/>
            <person name="Ahren D."/>
            <person name="Au C.H."/>
            <person name="Birren B.W."/>
            <person name="Borodovsky M."/>
            <person name="Burns C."/>
            <person name="Canback B."/>
            <person name="Casselton L.A."/>
            <person name="Cheng C.K."/>
            <person name="Deng J."/>
            <person name="Dietrich F.S."/>
            <person name="Fargo D.C."/>
            <person name="Farman M.L."/>
            <person name="Gathman A.C."/>
            <person name="Goldberg J."/>
            <person name="Guigo R."/>
            <person name="Hoegger P.J."/>
            <person name="Hooker J.B."/>
            <person name="Huggins A."/>
            <person name="James T.Y."/>
            <person name="Kamada T."/>
            <person name="Kilaru S."/>
            <person name="Kodira C."/>
            <person name="Kues U."/>
            <person name="Kupfer D."/>
            <person name="Kwan H.S."/>
            <person name="Lomsadze A."/>
            <person name="Li W."/>
            <person name="Lilly W.W."/>
            <person name="Ma L.J."/>
            <person name="Mackey A.J."/>
            <person name="Manning G."/>
            <person name="Martin F."/>
            <person name="Muraguchi H."/>
            <person name="Natvig D.O."/>
            <person name="Palmerini H."/>
            <person name="Ramesh M.A."/>
            <person name="Rehmeyer C.J."/>
            <person name="Roe B.A."/>
            <person name="Shenoy N."/>
            <person name="Stanke M."/>
            <person name="Ter-Hovhannisyan V."/>
            <person name="Tunlid A."/>
            <person name="Velagapudi R."/>
            <person name="Vision T.J."/>
            <person name="Zeng Q."/>
            <person name="Zolan M.E."/>
            <person name="Pukkila P.J."/>
        </authorList>
    </citation>
    <scope>NUCLEOTIDE SEQUENCE [LARGE SCALE GENOMIC DNA]</scope>
    <source>
        <strain evidence="3">Okayama-7 / 130 / ATCC MYA-4618 / FGSC 9003</strain>
    </source>
</reference>
<feature type="compositionally biased region" description="Polar residues" evidence="1">
    <location>
        <begin position="11"/>
        <end position="35"/>
    </location>
</feature>
<organism evidence="2 3">
    <name type="scientific">Coprinopsis cinerea (strain Okayama-7 / 130 / ATCC MYA-4618 / FGSC 9003)</name>
    <name type="common">Inky cap fungus</name>
    <name type="synonym">Hormographiella aspergillata</name>
    <dbReference type="NCBI Taxonomy" id="240176"/>
    <lineage>
        <taxon>Eukaryota</taxon>
        <taxon>Fungi</taxon>
        <taxon>Dikarya</taxon>
        <taxon>Basidiomycota</taxon>
        <taxon>Agaricomycotina</taxon>
        <taxon>Agaricomycetes</taxon>
        <taxon>Agaricomycetidae</taxon>
        <taxon>Agaricales</taxon>
        <taxon>Agaricineae</taxon>
        <taxon>Psathyrellaceae</taxon>
        <taxon>Coprinopsis</taxon>
    </lineage>
</organism>
<dbReference type="EMBL" id="AACS02000005">
    <property type="protein sequence ID" value="EFI27642.1"/>
    <property type="molecule type" value="Genomic_DNA"/>
</dbReference>
<dbReference type="RefSeq" id="XP_002911136.1">
    <property type="nucleotide sequence ID" value="XM_002911090.1"/>
</dbReference>
<feature type="compositionally biased region" description="Polar residues" evidence="1">
    <location>
        <begin position="176"/>
        <end position="188"/>
    </location>
</feature>
<feature type="region of interest" description="Disordered" evidence="1">
    <location>
        <begin position="158"/>
        <end position="188"/>
    </location>
</feature>
<comment type="caution">
    <text evidence="2">The sequence shown here is derived from an EMBL/GenBank/DDBJ whole genome shotgun (WGS) entry which is preliminary data.</text>
</comment>
<evidence type="ECO:0000313" key="3">
    <source>
        <dbReference type="Proteomes" id="UP000001861"/>
    </source>
</evidence>
<dbReference type="KEGG" id="cci:CC1G_14568"/>
<evidence type="ECO:0000256" key="1">
    <source>
        <dbReference type="SAM" id="MobiDB-lite"/>
    </source>
</evidence>
<feature type="compositionally biased region" description="Low complexity" evidence="1">
    <location>
        <begin position="68"/>
        <end position="77"/>
    </location>
</feature>
<dbReference type="VEuPathDB" id="FungiDB:CC1G_14568"/>
<dbReference type="GeneID" id="9379456"/>
<dbReference type="HOGENOM" id="CLU_1175371_0_0_1"/>
<proteinExistence type="predicted"/>
<dbReference type="AlphaFoldDB" id="D6RMP0"/>
<dbReference type="InParanoid" id="D6RMP0"/>
<protein>
    <submittedName>
        <fullName evidence="2">Uncharacterized protein</fullName>
    </submittedName>
</protein>
<feature type="region of interest" description="Disordered" evidence="1">
    <location>
        <begin position="11"/>
        <end position="77"/>
    </location>
</feature>